<dbReference type="GO" id="GO:0022627">
    <property type="term" value="C:cytosolic small ribosomal subunit"/>
    <property type="evidence" value="ECO:0007669"/>
    <property type="project" value="TreeGrafter"/>
</dbReference>
<dbReference type="InterPro" id="IPR014721">
    <property type="entry name" value="Ribsml_uS5_D2-typ_fold_subgr"/>
</dbReference>
<dbReference type="GO" id="GO:0003723">
    <property type="term" value="F:RNA binding"/>
    <property type="evidence" value="ECO:0007669"/>
    <property type="project" value="TreeGrafter"/>
</dbReference>
<evidence type="ECO:0000256" key="1">
    <source>
        <dbReference type="ARBA" id="ARBA00005251"/>
    </source>
</evidence>
<dbReference type="Pfam" id="PF00380">
    <property type="entry name" value="Ribosomal_S9"/>
    <property type="match status" value="1"/>
</dbReference>
<dbReference type="Gene3D" id="3.30.230.10">
    <property type="match status" value="1"/>
</dbReference>
<comment type="similarity">
    <text evidence="1 4">Belongs to the universal ribosomal protein uS9 family.</text>
</comment>
<sequence length="143" mass="16004">MSAPQSVQTFGRKKTAVAVAHCKTGSGLIKLNGSPLELVKPEILAHKAFEPVLIIGRQRLKNLDIRLRVKGGGHVSQIYAIRQAIAKAVVAFYQKYVDEQSKTQLKDDLLQYDRSLLVADPRRCEPKKFGGRGARARFQKSYR</sequence>
<evidence type="ECO:0008006" key="6">
    <source>
        <dbReference type="Google" id="ProtNLM"/>
    </source>
</evidence>
<dbReference type="GO" id="GO:0003735">
    <property type="term" value="F:structural constituent of ribosome"/>
    <property type="evidence" value="ECO:0007669"/>
    <property type="project" value="InterPro"/>
</dbReference>
<proteinExistence type="inferred from homology"/>
<gene>
    <name evidence="5" type="ORF">NSCI0253_LOCUS31078</name>
</gene>
<dbReference type="InterPro" id="IPR020574">
    <property type="entry name" value="Ribosomal_uS9_CS"/>
</dbReference>
<evidence type="ECO:0000256" key="2">
    <source>
        <dbReference type="ARBA" id="ARBA00022980"/>
    </source>
</evidence>
<dbReference type="EMBL" id="HBFQ01043841">
    <property type="protein sequence ID" value="CAD8856726.1"/>
    <property type="molecule type" value="Transcribed_RNA"/>
</dbReference>
<evidence type="ECO:0000256" key="3">
    <source>
        <dbReference type="ARBA" id="ARBA00023274"/>
    </source>
</evidence>
<dbReference type="PANTHER" id="PTHR21569:SF16">
    <property type="entry name" value="RIBOSOMAL PROTEIN S16"/>
    <property type="match status" value="1"/>
</dbReference>
<dbReference type="PANTHER" id="PTHR21569">
    <property type="entry name" value="RIBOSOMAL PROTEIN S9"/>
    <property type="match status" value="1"/>
</dbReference>
<keyword evidence="2 4" id="KW-0689">Ribosomal protein</keyword>
<reference evidence="5" key="1">
    <citation type="submission" date="2021-01" db="EMBL/GenBank/DDBJ databases">
        <authorList>
            <person name="Corre E."/>
            <person name="Pelletier E."/>
            <person name="Niang G."/>
            <person name="Scheremetjew M."/>
            <person name="Finn R."/>
            <person name="Kale V."/>
            <person name="Holt S."/>
            <person name="Cochrane G."/>
            <person name="Meng A."/>
            <person name="Brown T."/>
            <person name="Cohen L."/>
        </authorList>
    </citation>
    <scope>NUCLEOTIDE SEQUENCE</scope>
</reference>
<dbReference type="PROSITE" id="PS00360">
    <property type="entry name" value="RIBOSOMAL_S9"/>
    <property type="match status" value="1"/>
</dbReference>
<name>A0A7S1FB70_NOCSC</name>
<dbReference type="GO" id="GO:0006412">
    <property type="term" value="P:translation"/>
    <property type="evidence" value="ECO:0007669"/>
    <property type="project" value="InterPro"/>
</dbReference>
<dbReference type="SUPFAM" id="SSF54211">
    <property type="entry name" value="Ribosomal protein S5 domain 2-like"/>
    <property type="match status" value="1"/>
</dbReference>
<organism evidence="5">
    <name type="scientific">Noctiluca scintillans</name>
    <name type="common">Sea sparkle</name>
    <name type="synonym">Red tide dinoflagellate</name>
    <dbReference type="NCBI Taxonomy" id="2966"/>
    <lineage>
        <taxon>Eukaryota</taxon>
        <taxon>Sar</taxon>
        <taxon>Alveolata</taxon>
        <taxon>Dinophyceae</taxon>
        <taxon>Noctilucales</taxon>
        <taxon>Noctilucaceae</taxon>
        <taxon>Noctiluca</taxon>
    </lineage>
</organism>
<dbReference type="FunFam" id="3.30.230.10:FF:000007">
    <property type="entry name" value="40S ribosomal protein S16"/>
    <property type="match status" value="1"/>
</dbReference>
<evidence type="ECO:0000313" key="5">
    <source>
        <dbReference type="EMBL" id="CAD8856726.1"/>
    </source>
</evidence>
<dbReference type="GO" id="GO:0000462">
    <property type="term" value="P:maturation of SSU-rRNA from tricistronic rRNA transcript (SSU-rRNA, 5.8S rRNA, LSU-rRNA)"/>
    <property type="evidence" value="ECO:0007669"/>
    <property type="project" value="TreeGrafter"/>
</dbReference>
<keyword evidence="3 4" id="KW-0687">Ribonucleoprotein</keyword>
<accession>A0A7S1FB70</accession>
<protein>
    <recommendedName>
        <fullName evidence="6">40S ribosomal protein S16</fullName>
    </recommendedName>
</protein>
<dbReference type="InterPro" id="IPR000754">
    <property type="entry name" value="Ribosomal_uS9"/>
</dbReference>
<evidence type="ECO:0000256" key="4">
    <source>
        <dbReference type="RuleBase" id="RU003815"/>
    </source>
</evidence>
<dbReference type="InterPro" id="IPR020568">
    <property type="entry name" value="Ribosomal_Su5_D2-typ_SF"/>
</dbReference>
<dbReference type="AlphaFoldDB" id="A0A7S1FB70"/>